<evidence type="ECO:0000256" key="1">
    <source>
        <dbReference type="SAM" id="MobiDB-lite"/>
    </source>
</evidence>
<evidence type="ECO:0000313" key="2">
    <source>
        <dbReference type="EMBL" id="MPN64765.1"/>
    </source>
</evidence>
<protein>
    <submittedName>
        <fullName evidence="2">Uncharacterized protein</fullName>
    </submittedName>
</protein>
<proteinExistence type="predicted"/>
<reference evidence="2" key="1">
    <citation type="submission" date="2019-08" db="EMBL/GenBank/DDBJ databases">
        <authorList>
            <person name="Kucharzyk K."/>
            <person name="Murdoch R.W."/>
            <person name="Higgins S."/>
            <person name="Loffler F."/>
        </authorList>
    </citation>
    <scope>NUCLEOTIDE SEQUENCE</scope>
</reference>
<feature type="compositionally biased region" description="Basic and acidic residues" evidence="1">
    <location>
        <begin position="1"/>
        <end position="20"/>
    </location>
</feature>
<dbReference type="EMBL" id="VSSQ01146098">
    <property type="protein sequence ID" value="MPN64765.1"/>
    <property type="molecule type" value="Genomic_DNA"/>
</dbReference>
<organism evidence="2">
    <name type="scientific">bioreactor metagenome</name>
    <dbReference type="NCBI Taxonomy" id="1076179"/>
    <lineage>
        <taxon>unclassified sequences</taxon>
        <taxon>metagenomes</taxon>
        <taxon>ecological metagenomes</taxon>
    </lineage>
</organism>
<accession>A0A645JM93</accession>
<comment type="caution">
    <text evidence="2">The sequence shown here is derived from an EMBL/GenBank/DDBJ whole genome shotgun (WGS) entry which is preliminary data.</text>
</comment>
<feature type="region of interest" description="Disordered" evidence="1">
    <location>
        <begin position="1"/>
        <end position="66"/>
    </location>
</feature>
<name>A0A645JM93_9ZZZZ</name>
<sequence>MAEDKKQRNDKGGDFPRRFSQDVFKNIIDSRTAKIHHQKQDRGTQDKDIKNRQRQHDPYILIGGRG</sequence>
<feature type="compositionally biased region" description="Basic and acidic residues" evidence="1">
    <location>
        <begin position="38"/>
        <end position="57"/>
    </location>
</feature>
<dbReference type="AlphaFoldDB" id="A0A645JM93"/>
<gene>
    <name evidence="2" type="ORF">SDC9_212542</name>
</gene>